<dbReference type="GeneID" id="5887397"/>
<keyword evidence="3" id="KW-0963">Cytoplasm</keyword>
<dbReference type="PRINTS" id="PR00452">
    <property type="entry name" value="SH3DOMAIN"/>
</dbReference>
<dbReference type="Pfam" id="PF00018">
    <property type="entry name" value="SH3_1"/>
    <property type="match status" value="1"/>
</dbReference>
<dbReference type="PROSITE" id="PS50297">
    <property type="entry name" value="ANK_REP_REGION"/>
    <property type="match status" value="2"/>
</dbReference>
<dbReference type="OMA" id="XARTDLR"/>
<keyword evidence="5 8" id="KW-0040">ANK repeat</keyword>
<dbReference type="PROSITE" id="PS50088">
    <property type="entry name" value="ANK_REPEAT"/>
    <property type="match status" value="2"/>
</dbReference>
<dbReference type="SMART" id="SM00326">
    <property type="entry name" value="SH3"/>
    <property type="match status" value="1"/>
</dbReference>
<dbReference type="FunFam" id="2.30.30.40:FF:000072">
    <property type="entry name" value="Unconventional Myosin IB"/>
    <property type="match status" value="1"/>
</dbReference>
<dbReference type="EMBL" id="CH991543">
    <property type="protein sequence ID" value="EDQ92633.1"/>
    <property type="molecule type" value="Genomic_DNA"/>
</dbReference>
<evidence type="ECO:0000259" key="10">
    <source>
        <dbReference type="PROSITE" id="PS50002"/>
    </source>
</evidence>
<proteinExistence type="predicted"/>
<reference evidence="11 12" key="1">
    <citation type="journal article" date="2008" name="Nature">
        <title>The genome of the choanoflagellate Monosiga brevicollis and the origin of metazoans.</title>
        <authorList>
            <consortium name="JGI Sequencing"/>
            <person name="King N."/>
            <person name="Westbrook M.J."/>
            <person name="Young S.L."/>
            <person name="Kuo A."/>
            <person name="Abedin M."/>
            <person name="Chapman J."/>
            <person name="Fairclough S."/>
            <person name="Hellsten U."/>
            <person name="Isogai Y."/>
            <person name="Letunic I."/>
            <person name="Marr M."/>
            <person name="Pincus D."/>
            <person name="Putnam N."/>
            <person name="Rokas A."/>
            <person name="Wright K.J."/>
            <person name="Zuzow R."/>
            <person name="Dirks W."/>
            <person name="Good M."/>
            <person name="Goodstein D."/>
            <person name="Lemons D."/>
            <person name="Li W."/>
            <person name="Lyons J.B."/>
            <person name="Morris A."/>
            <person name="Nichols S."/>
            <person name="Richter D.J."/>
            <person name="Salamov A."/>
            <person name="Bork P."/>
            <person name="Lim W.A."/>
            <person name="Manning G."/>
            <person name="Miller W.T."/>
            <person name="McGinnis W."/>
            <person name="Shapiro H."/>
            <person name="Tjian R."/>
            <person name="Grigoriev I.V."/>
            <person name="Rokhsar D."/>
        </authorList>
    </citation>
    <scope>NUCLEOTIDE SEQUENCE [LARGE SCALE GENOMIC DNA]</scope>
    <source>
        <strain evidence="12">MX1 / ATCC 50154</strain>
    </source>
</reference>
<dbReference type="Gene3D" id="1.25.40.20">
    <property type="entry name" value="Ankyrin repeat-containing domain"/>
    <property type="match status" value="1"/>
</dbReference>
<gene>
    <name evidence="11" type="ORF">MONBRDRAFT_14154</name>
</gene>
<evidence type="ECO:0000256" key="9">
    <source>
        <dbReference type="PROSITE-ProRule" id="PRU00192"/>
    </source>
</evidence>
<dbReference type="SUPFAM" id="SSF48403">
    <property type="entry name" value="Ankyrin repeat"/>
    <property type="match status" value="1"/>
</dbReference>
<dbReference type="KEGG" id="mbr:MONBRDRAFT_14154"/>
<dbReference type="GO" id="GO:0007165">
    <property type="term" value="P:signal transduction"/>
    <property type="evidence" value="ECO:0000318"/>
    <property type="project" value="GO_Central"/>
</dbReference>
<dbReference type="GO" id="GO:0005737">
    <property type="term" value="C:cytoplasm"/>
    <property type="evidence" value="ECO:0007669"/>
    <property type="project" value="UniProtKB-SubCell"/>
</dbReference>
<dbReference type="Gene3D" id="2.30.30.40">
    <property type="entry name" value="SH3 Domains"/>
    <property type="match status" value="1"/>
</dbReference>
<organism evidence="11 12">
    <name type="scientific">Monosiga brevicollis</name>
    <name type="common">Choanoflagellate</name>
    <dbReference type="NCBI Taxonomy" id="81824"/>
    <lineage>
        <taxon>Eukaryota</taxon>
        <taxon>Choanoflagellata</taxon>
        <taxon>Craspedida</taxon>
        <taxon>Salpingoecidae</taxon>
        <taxon>Monosiga</taxon>
    </lineage>
</organism>
<dbReference type="RefSeq" id="XP_001742395.1">
    <property type="nucleotide sequence ID" value="XM_001742343.1"/>
</dbReference>
<keyword evidence="12" id="KW-1185">Reference proteome</keyword>
<evidence type="ECO:0000256" key="1">
    <source>
        <dbReference type="ARBA" id="ARBA00004496"/>
    </source>
</evidence>
<dbReference type="eggNOG" id="ENOG502QTZB">
    <property type="taxonomic scope" value="Eukaryota"/>
</dbReference>
<comment type="function">
    <text evidence="6">Induces bone resorption, acting probably through a signaling cascade which results in the secretion of factor(s) enhancing osteoclast formation and activity.</text>
</comment>
<feature type="domain" description="SH3" evidence="10">
    <location>
        <begin position="17"/>
        <end position="76"/>
    </location>
</feature>
<dbReference type="InterPro" id="IPR036770">
    <property type="entry name" value="Ankyrin_rpt-contain_sf"/>
</dbReference>
<dbReference type="PRINTS" id="PR01415">
    <property type="entry name" value="ANKYRIN"/>
</dbReference>
<protein>
    <recommendedName>
        <fullName evidence="7">Osteoclast-stimulating factor 1</fullName>
    </recommendedName>
</protein>
<feature type="repeat" description="ANK" evidence="8">
    <location>
        <begin position="146"/>
        <end position="178"/>
    </location>
</feature>
<evidence type="ECO:0000313" key="12">
    <source>
        <dbReference type="Proteomes" id="UP000001357"/>
    </source>
</evidence>
<evidence type="ECO:0000256" key="3">
    <source>
        <dbReference type="ARBA" id="ARBA00022490"/>
    </source>
</evidence>
<dbReference type="AlphaFoldDB" id="A9UQP0"/>
<dbReference type="InterPro" id="IPR036028">
    <property type="entry name" value="SH3-like_dom_sf"/>
</dbReference>
<dbReference type="STRING" id="81824.A9UQP0"/>
<evidence type="ECO:0000313" key="11">
    <source>
        <dbReference type="EMBL" id="EDQ92633.1"/>
    </source>
</evidence>
<dbReference type="SUPFAM" id="SSF50044">
    <property type="entry name" value="SH3-domain"/>
    <property type="match status" value="1"/>
</dbReference>
<evidence type="ECO:0000256" key="6">
    <source>
        <dbReference type="ARBA" id="ARBA00037432"/>
    </source>
</evidence>
<dbReference type="CDD" id="cd11772">
    <property type="entry name" value="SH3_OSTF1"/>
    <property type="match status" value="1"/>
</dbReference>
<dbReference type="SMART" id="SM00248">
    <property type="entry name" value="ANK"/>
    <property type="match status" value="3"/>
</dbReference>
<dbReference type="PANTHER" id="PTHR24155:SF10">
    <property type="entry name" value="OSTEOCLAST-STIMULATING FACTOR 1"/>
    <property type="match status" value="1"/>
</dbReference>
<dbReference type="InterPro" id="IPR001452">
    <property type="entry name" value="SH3_domain"/>
</dbReference>
<accession>A9UQP0</accession>
<evidence type="ECO:0000256" key="8">
    <source>
        <dbReference type="PROSITE-ProRule" id="PRU00023"/>
    </source>
</evidence>
<sequence>SSTMPPKAPPPAPRKPGRVTVYRAVYPYTAQHSDELSFEEGEMIYVQEKQADGWYRATIGGKSGIIPGNYVEADGNAEAIDNPLHDAAKRGNLSYLRESLAAGVSPNALDKAGSTPLHWAARGGHLECVQELLGQPTVRVDVQNKLGDTPLHNAAWKGSAEVVLALLEHKADRSIVNSNGETPFALAKAKSPDCAR</sequence>
<keyword evidence="4" id="KW-0677">Repeat</keyword>
<dbReference type="Pfam" id="PF12796">
    <property type="entry name" value="Ank_2"/>
    <property type="match status" value="1"/>
</dbReference>
<dbReference type="InterPro" id="IPR002110">
    <property type="entry name" value="Ankyrin_rpt"/>
</dbReference>
<dbReference type="FunCoup" id="A9UQP0">
    <property type="interactions" value="201"/>
</dbReference>
<evidence type="ECO:0000256" key="2">
    <source>
        <dbReference type="ARBA" id="ARBA00022443"/>
    </source>
</evidence>
<name>A9UQP0_MONBE</name>
<evidence type="ECO:0000256" key="7">
    <source>
        <dbReference type="ARBA" id="ARBA00040640"/>
    </source>
</evidence>
<feature type="non-terminal residue" evidence="11">
    <location>
        <position position="1"/>
    </location>
</feature>
<dbReference type="PANTHER" id="PTHR24155">
    <property type="entry name" value="OSTEOCLAST-STIMULATING FACTOR 1"/>
    <property type="match status" value="1"/>
</dbReference>
<comment type="subcellular location">
    <subcellularLocation>
        <location evidence="1">Cytoplasm</location>
    </subcellularLocation>
</comment>
<dbReference type="PROSITE" id="PS50002">
    <property type="entry name" value="SH3"/>
    <property type="match status" value="1"/>
</dbReference>
<evidence type="ECO:0000256" key="5">
    <source>
        <dbReference type="ARBA" id="ARBA00023043"/>
    </source>
</evidence>
<evidence type="ECO:0000256" key="4">
    <source>
        <dbReference type="ARBA" id="ARBA00022737"/>
    </source>
</evidence>
<dbReference type="InParanoid" id="A9UQP0"/>
<feature type="repeat" description="ANK" evidence="8">
    <location>
        <begin position="112"/>
        <end position="145"/>
    </location>
</feature>
<keyword evidence="2 9" id="KW-0728">SH3 domain</keyword>
<dbReference type="Proteomes" id="UP000001357">
    <property type="component" value="Unassembled WGS sequence"/>
</dbReference>